<dbReference type="EC" id="3.1.3.-" evidence="1"/>
<dbReference type="InterPro" id="IPR029033">
    <property type="entry name" value="His_PPase_superfam"/>
</dbReference>
<accession>A0ABV3MAR0</accession>
<dbReference type="Pfam" id="PF00300">
    <property type="entry name" value="His_Phos_1"/>
    <property type="match status" value="1"/>
</dbReference>
<sequence>MKRLYLMRHGETLFNKLGKVQGWCDSPLTETGKEQAHKAKAYFTRNQLTFGHAVASTQERACDTLEIICGTTDYERRKGLKEMNFGLFEGESTHLQPKGPKAYEHFYQSFGGESAAEVRQRMFAELVDIMTTTKADNTLVVSHNGAIFYFFKHLFPNEVPPLRLANCGFMVFTYENGHFFYLETVDPTRSVTN</sequence>
<organism evidence="1 2">
    <name type="scientific">Enterococcus entomosocium</name>
    <dbReference type="NCBI Taxonomy" id="3034352"/>
    <lineage>
        <taxon>Bacteria</taxon>
        <taxon>Bacillati</taxon>
        <taxon>Bacillota</taxon>
        <taxon>Bacilli</taxon>
        <taxon>Lactobacillales</taxon>
        <taxon>Enterococcaceae</taxon>
        <taxon>Enterococcus</taxon>
    </lineage>
</organism>
<reference evidence="1 2" key="1">
    <citation type="submission" date="2024-05" db="EMBL/GenBank/DDBJ databases">
        <title>Human gut microbiome strain richness.</title>
        <authorList>
            <person name="Chen-Liaw A."/>
        </authorList>
    </citation>
    <scope>NUCLEOTIDE SEQUENCE [LARGE SCALE GENOMIC DNA]</scope>
    <source>
        <strain evidence="1 2">J1100102st1_G3_J1100102_180507</strain>
    </source>
</reference>
<dbReference type="PANTHER" id="PTHR48100:SF5">
    <property type="entry name" value="HISTIDINE PHOSPHATASE FAMILY PROTEIN"/>
    <property type="match status" value="1"/>
</dbReference>
<dbReference type="PANTHER" id="PTHR48100">
    <property type="entry name" value="BROAD-SPECIFICITY PHOSPHATASE YOR283W-RELATED"/>
    <property type="match status" value="1"/>
</dbReference>
<protein>
    <submittedName>
        <fullName evidence="1">Histidine phosphatase family protein</fullName>
        <ecNumber evidence="1">3.1.3.-</ecNumber>
    </submittedName>
</protein>
<dbReference type="PROSITE" id="PS00175">
    <property type="entry name" value="PG_MUTASE"/>
    <property type="match status" value="1"/>
</dbReference>
<proteinExistence type="predicted"/>
<dbReference type="InterPro" id="IPR001345">
    <property type="entry name" value="PG/BPGM_mutase_AS"/>
</dbReference>
<dbReference type="CDD" id="cd07067">
    <property type="entry name" value="HP_PGM_like"/>
    <property type="match status" value="1"/>
</dbReference>
<comment type="caution">
    <text evidence="1">The sequence shown here is derived from an EMBL/GenBank/DDBJ whole genome shotgun (WGS) entry which is preliminary data.</text>
</comment>
<dbReference type="Proteomes" id="UP001554047">
    <property type="component" value="Unassembled WGS sequence"/>
</dbReference>
<gene>
    <name evidence="1" type="ORF">AB1I55_05255</name>
</gene>
<dbReference type="InterPro" id="IPR013078">
    <property type="entry name" value="His_Pase_superF_clade-1"/>
</dbReference>
<keyword evidence="2" id="KW-1185">Reference proteome</keyword>
<evidence type="ECO:0000313" key="2">
    <source>
        <dbReference type="Proteomes" id="UP001554047"/>
    </source>
</evidence>
<dbReference type="InterPro" id="IPR050275">
    <property type="entry name" value="PGM_Phosphatase"/>
</dbReference>
<dbReference type="RefSeq" id="WP_196044144.1">
    <property type="nucleotide sequence ID" value="NZ_JBDKDV010000005.1"/>
</dbReference>
<dbReference type="SMART" id="SM00855">
    <property type="entry name" value="PGAM"/>
    <property type="match status" value="1"/>
</dbReference>
<dbReference type="Gene3D" id="3.40.50.1240">
    <property type="entry name" value="Phosphoglycerate mutase-like"/>
    <property type="match status" value="1"/>
</dbReference>
<name>A0ABV3MAR0_9ENTE</name>
<keyword evidence="1" id="KW-0378">Hydrolase</keyword>
<dbReference type="GO" id="GO:0016787">
    <property type="term" value="F:hydrolase activity"/>
    <property type="evidence" value="ECO:0007669"/>
    <property type="project" value="UniProtKB-KW"/>
</dbReference>
<dbReference type="EMBL" id="JBFDTB010000005">
    <property type="protein sequence ID" value="MEW3465517.1"/>
    <property type="molecule type" value="Genomic_DNA"/>
</dbReference>
<evidence type="ECO:0000313" key="1">
    <source>
        <dbReference type="EMBL" id="MEW3465517.1"/>
    </source>
</evidence>
<dbReference type="SUPFAM" id="SSF53254">
    <property type="entry name" value="Phosphoglycerate mutase-like"/>
    <property type="match status" value="1"/>
</dbReference>